<dbReference type="AlphaFoldDB" id="A0A2J7RTA8"/>
<proteinExistence type="predicted"/>
<dbReference type="Pfam" id="PF08344">
    <property type="entry name" value="TRP_2"/>
    <property type="match status" value="1"/>
</dbReference>
<dbReference type="InterPro" id="IPR002153">
    <property type="entry name" value="TRPC_channel"/>
</dbReference>
<comment type="subcellular location">
    <subcellularLocation>
        <location evidence="1">Membrane</location>
        <topology evidence="1">Multi-pass membrane protein</topology>
    </subcellularLocation>
</comment>
<dbReference type="Pfam" id="PF00520">
    <property type="entry name" value="Ion_trans"/>
    <property type="match status" value="1"/>
</dbReference>
<dbReference type="OrthoDB" id="2373987at2759"/>
<sequence length="806" mass="91931">MNAYRALASPSLICLTAKDPILSAFQLSWELRRLSFEEHEFRSEYQDLKKKCKVFATALLDHTRSSHELEIILNHDPLEPVIHSEGRMHLRRLRLAVRFHQKEFVTHPNVQQLLASIWYEGLPGFRRKNVFLQFFETVRIAVSFPFLSLMYIMAPTSSYGQTLKKPFIKFICHSASYLTFLAILIWASQKKGDEESKQNNNEPINYVTKTASQRARPSVPEYLIIAWLCGMIKLEVRRILGEENLKEYVKDMWKVMDLGTTCLYVIVIILRLLAYFEVVIVRIPSNKRTQCWDPAVDAMVLSECLLAVANIFSCLRMIYIFSVSQYLGPMQVSLSRMVTDMVRFFLLFMLVLFAFSCGLNQLLWYYAATERKKCCEMNTTAMSQTGNRLNSSSSSVLCLTTTHWNKNDTWTASKSESICQLNSTASASGDDCEIRMRFANLFEAMQTLFWTVFGVIDMNQFNLSNIESFTKFSAKTILGTYTVITNVVLLNLLIAMLNNSYQLISGREDVEWKFARSKLWISYFDDKCTLPPPFNVLPTSKFLVRLGKFFKCCPCYKSRFFSECCSCDSTPVVTSEPEELREELLKEQESNYEKVMHRLVGRYIMMSQQSAEHNAVSEDDINELKQDISAFRCELIDILQQSGYTVNAYCNAGLGGRKTRQRERRMMKNFDVIPTREDLPHLQHEIVSSTAPVLTAASKPATTMGSSALVALKKKRKKFFAASPKDRGSSNKQILHAGSTPQRSSSVMQQKAQPLQVQSQKQAEIVEGIMSPSTTSESVTTHSSDTFEASVESQEELVSPTVKEGL</sequence>
<keyword evidence="6" id="KW-0040">ANK repeat</keyword>
<dbReference type="GO" id="GO:0070679">
    <property type="term" value="F:inositol 1,4,5 trisphosphate binding"/>
    <property type="evidence" value="ECO:0007669"/>
    <property type="project" value="TreeGrafter"/>
</dbReference>
<dbReference type="GO" id="GO:0051480">
    <property type="term" value="P:regulation of cytosolic calcium ion concentration"/>
    <property type="evidence" value="ECO:0007669"/>
    <property type="project" value="TreeGrafter"/>
</dbReference>
<protein>
    <recommendedName>
        <fullName evidence="12">Transient receptor ion channel domain-containing protein</fullName>
    </recommendedName>
</protein>
<feature type="domain" description="Transient receptor ion channel" evidence="12">
    <location>
        <begin position="2"/>
        <end position="42"/>
    </location>
</feature>
<evidence type="ECO:0000256" key="3">
    <source>
        <dbReference type="ARBA" id="ARBA00022692"/>
    </source>
</evidence>
<feature type="transmembrane region" description="Helical" evidence="11">
    <location>
        <begin position="263"/>
        <end position="283"/>
    </location>
</feature>
<feature type="transmembrane region" description="Helical" evidence="11">
    <location>
        <begin position="130"/>
        <end position="154"/>
    </location>
</feature>
<evidence type="ECO:0000256" key="11">
    <source>
        <dbReference type="SAM" id="Phobius"/>
    </source>
</evidence>
<dbReference type="InParanoid" id="A0A2J7RTA8"/>
<evidence type="ECO:0000256" key="1">
    <source>
        <dbReference type="ARBA" id="ARBA00004141"/>
    </source>
</evidence>
<dbReference type="STRING" id="105785.A0A2J7RTA8"/>
<evidence type="ECO:0000256" key="5">
    <source>
        <dbReference type="ARBA" id="ARBA00022989"/>
    </source>
</evidence>
<feature type="region of interest" description="Disordered" evidence="10">
    <location>
        <begin position="720"/>
        <end position="806"/>
    </location>
</feature>
<evidence type="ECO:0000256" key="2">
    <source>
        <dbReference type="ARBA" id="ARBA00022448"/>
    </source>
</evidence>
<keyword evidence="9" id="KW-0407">Ion channel</keyword>
<keyword evidence="5 11" id="KW-1133">Transmembrane helix</keyword>
<dbReference type="PANTHER" id="PTHR10117:SF54">
    <property type="entry name" value="TRANSIENT RECEPTOR POTENTIAL-GAMMA PROTEIN"/>
    <property type="match status" value="1"/>
</dbReference>
<feature type="transmembrane region" description="Helical" evidence="11">
    <location>
        <begin position="344"/>
        <end position="367"/>
    </location>
</feature>
<dbReference type="SMART" id="SM01420">
    <property type="entry name" value="TRP_2"/>
    <property type="match status" value="1"/>
</dbReference>
<keyword evidence="14" id="KW-1185">Reference proteome</keyword>
<name>A0A2J7RTA8_9NEOP</name>
<dbReference type="GO" id="GO:0034703">
    <property type="term" value="C:cation channel complex"/>
    <property type="evidence" value="ECO:0007669"/>
    <property type="project" value="TreeGrafter"/>
</dbReference>
<dbReference type="InterPro" id="IPR013555">
    <property type="entry name" value="TRP_dom"/>
</dbReference>
<organism evidence="13 14">
    <name type="scientific">Cryptotermes secundus</name>
    <dbReference type="NCBI Taxonomy" id="105785"/>
    <lineage>
        <taxon>Eukaryota</taxon>
        <taxon>Metazoa</taxon>
        <taxon>Ecdysozoa</taxon>
        <taxon>Arthropoda</taxon>
        <taxon>Hexapoda</taxon>
        <taxon>Insecta</taxon>
        <taxon>Pterygota</taxon>
        <taxon>Neoptera</taxon>
        <taxon>Polyneoptera</taxon>
        <taxon>Dictyoptera</taxon>
        <taxon>Blattodea</taxon>
        <taxon>Blattoidea</taxon>
        <taxon>Termitoidae</taxon>
        <taxon>Kalotermitidae</taxon>
        <taxon>Cryptotermitinae</taxon>
        <taxon>Cryptotermes</taxon>
    </lineage>
</organism>
<dbReference type="EMBL" id="NEVH01000006">
    <property type="protein sequence ID" value="PNF44061.1"/>
    <property type="molecule type" value="Genomic_DNA"/>
</dbReference>
<keyword evidence="3 11" id="KW-0812">Transmembrane</keyword>
<dbReference type="GO" id="GO:0015279">
    <property type="term" value="F:store-operated calcium channel activity"/>
    <property type="evidence" value="ECO:0007669"/>
    <property type="project" value="TreeGrafter"/>
</dbReference>
<dbReference type="PANTHER" id="PTHR10117">
    <property type="entry name" value="TRANSIENT RECEPTOR POTENTIAL CHANNEL"/>
    <property type="match status" value="1"/>
</dbReference>
<dbReference type="InterPro" id="IPR005821">
    <property type="entry name" value="Ion_trans_dom"/>
</dbReference>
<evidence type="ECO:0000259" key="12">
    <source>
        <dbReference type="SMART" id="SM01420"/>
    </source>
</evidence>
<feature type="transmembrane region" description="Helical" evidence="11">
    <location>
        <begin position="304"/>
        <end position="324"/>
    </location>
</feature>
<evidence type="ECO:0000256" key="9">
    <source>
        <dbReference type="ARBA" id="ARBA00023303"/>
    </source>
</evidence>
<evidence type="ECO:0000313" key="13">
    <source>
        <dbReference type="EMBL" id="PNF44061.1"/>
    </source>
</evidence>
<evidence type="ECO:0000256" key="4">
    <source>
        <dbReference type="ARBA" id="ARBA00022737"/>
    </source>
</evidence>
<accession>A0A2J7RTA8</accession>
<dbReference type="Proteomes" id="UP000235965">
    <property type="component" value="Unassembled WGS sequence"/>
</dbReference>
<gene>
    <name evidence="13" type="ORF">B7P43_G16226</name>
</gene>
<dbReference type="PRINTS" id="PR01097">
    <property type="entry name" value="TRNSRECEPTRP"/>
</dbReference>
<keyword evidence="2" id="KW-0813">Transport</keyword>
<evidence type="ECO:0000256" key="10">
    <source>
        <dbReference type="SAM" id="MobiDB-lite"/>
    </source>
</evidence>
<feature type="compositionally biased region" description="Polar residues" evidence="10">
    <location>
        <begin position="739"/>
        <end position="762"/>
    </location>
</feature>
<feature type="transmembrane region" description="Helical" evidence="11">
    <location>
        <begin position="476"/>
        <end position="497"/>
    </location>
</feature>
<reference evidence="13 14" key="1">
    <citation type="submission" date="2017-12" db="EMBL/GenBank/DDBJ databases">
        <title>Hemimetabolous genomes reveal molecular basis of termite eusociality.</title>
        <authorList>
            <person name="Harrison M.C."/>
            <person name="Jongepier E."/>
            <person name="Robertson H.M."/>
            <person name="Arning N."/>
            <person name="Bitard-Feildel T."/>
            <person name="Chao H."/>
            <person name="Childers C.P."/>
            <person name="Dinh H."/>
            <person name="Doddapaneni H."/>
            <person name="Dugan S."/>
            <person name="Gowin J."/>
            <person name="Greiner C."/>
            <person name="Han Y."/>
            <person name="Hu H."/>
            <person name="Hughes D.S.T."/>
            <person name="Huylmans A.-K."/>
            <person name="Kemena C."/>
            <person name="Kremer L.P.M."/>
            <person name="Lee S.L."/>
            <person name="Lopez-Ezquerra A."/>
            <person name="Mallet L."/>
            <person name="Monroy-Kuhn J.M."/>
            <person name="Moser A."/>
            <person name="Murali S.C."/>
            <person name="Muzny D.M."/>
            <person name="Otani S."/>
            <person name="Piulachs M.-D."/>
            <person name="Poelchau M."/>
            <person name="Qu J."/>
            <person name="Schaub F."/>
            <person name="Wada-Katsumata A."/>
            <person name="Worley K.C."/>
            <person name="Xie Q."/>
            <person name="Ylla G."/>
            <person name="Poulsen M."/>
            <person name="Gibbs R.A."/>
            <person name="Schal C."/>
            <person name="Richards S."/>
            <person name="Belles X."/>
            <person name="Korb J."/>
            <person name="Bornberg-Bauer E."/>
        </authorList>
    </citation>
    <scope>NUCLEOTIDE SEQUENCE [LARGE SCALE GENOMIC DNA]</scope>
    <source>
        <tissue evidence="13">Whole body</tissue>
    </source>
</reference>
<keyword evidence="7" id="KW-0406">Ion transport</keyword>
<evidence type="ECO:0000256" key="6">
    <source>
        <dbReference type="ARBA" id="ARBA00023043"/>
    </source>
</evidence>
<comment type="caution">
    <text evidence="13">The sequence shown here is derived from an EMBL/GenBank/DDBJ whole genome shotgun (WGS) entry which is preliminary data.</text>
</comment>
<feature type="compositionally biased region" description="Low complexity" evidence="10">
    <location>
        <begin position="771"/>
        <end position="786"/>
    </location>
</feature>
<evidence type="ECO:0000313" key="14">
    <source>
        <dbReference type="Proteomes" id="UP000235965"/>
    </source>
</evidence>
<feature type="transmembrane region" description="Helical" evidence="11">
    <location>
        <begin position="166"/>
        <end position="187"/>
    </location>
</feature>
<evidence type="ECO:0000256" key="7">
    <source>
        <dbReference type="ARBA" id="ARBA00023065"/>
    </source>
</evidence>
<keyword evidence="8 11" id="KW-0472">Membrane</keyword>
<evidence type="ECO:0000256" key="8">
    <source>
        <dbReference type="ARBA" id="ARBA00023136"/>
    </source>
</evidence>
<dbReference type="GO" id="GO:0005886">
    <property type="term" value="C:plasma membrane"/>
    <property type="evidence" value="ECO:0007669"/>
    <property type="project" value="TreeGrafter"/>
</dbReference>
<keyword evidence="4" id="KW-0677">Repeat</keyword>